<comment type="subcellular location">
    <subcellularLocation>
        <location evidence="1">Membrane</location>
        <topology evidence="1">Multi-pass membrane protein</topology>
    </subcellularLocation>
</comment>
<dbReference type="OrthoDB" id="2381188at2"/>
<feature type="transmembrane region" description="Helical" evidence="8">
    <location>
        <begin position="329"/>
        <end position="349"/>
    </location>
</feature>
<keyword evidence="5 8" id="KW-0812">Transmembrane</keyword>
<dbReference type="PANTHER" id="PTHR34975:SF2">
    <property type="entry name" value="SPORE GERMINATION PROTEIN A2"/>
    <property type="match status" value="1"/>
</dbReference>
<evidence type="ECO:0000256" key="6">
    <source>
        <dbReference type="ARBA" id="ARBA00022989"/>
    </source>
</evidence>
<reference evidence="9 10" key="1">
    <citation type="submission" date="2016-11" db="EMBL/GenBank/DDBJ databases">
        <authorList>
            <person name="Jaros S."/>
            <person name="Januszkiewicz K."/>
            <person name="Wedrychowicz H."/>
        </authorList>
    </citation>
    <scope>NUCLEOTIDE SEQUENCE [LARGE SCALE GENOMIC DNA]</scope>
    <source>
        <strain evidence="9 10">DSM 21864</strain>
    </source>
</reference>
<dbReference type="NCBIfam" id="TIGR00912">
    <property type="entry name" value="2A0309"/>
    <property type="match status" value="1"/>
</dbReference>
<dbReference type="PANTHER" id="PTHR34975">
    <property type="entry name" value="SPORE GERMINATION PROTEIN A2"/>
    <property type="match status" value="1"/>
</dbReference>
<dbReference type="InterPro" id="IPR004761">
    <property type="entry name" value="Spore_GerAB"/>
</dbReference>
<comment type="similarity">
    <text evidence="2">Belongs to the amino acid-polyamine-organocation (APC) superfamily. Spore germination protein (SGP) (TC 2.A.3.9) family.</text>
</comment>
<accession>A0A1M6JII2</accession>
<proteinExistence type="inferred from homology"/>
<keyword evidence="7 8" id="KW-0472">Membrane</keyword>
<dbReference type="Proteomes" id="UP000184080">
    <property type="component" value="Unassembled WGS sequence"/>
</dbReference>
<name>A0A1M6JII2_9CLOT</name>
<evidence type="ECO:0000256" key="2">
    <source>
        <dbReference type="ARBA" id="ARBA00007998"/>
    </source>
</evidence>
<feature type="transmembrane region" description="Helical" evidence="8">
    <location>
        <begin position="266"/>
        <end position="288"/>
    </location>
</feature>
<sequence length="365" mass="41485">MNTLSSKHLFFVILGVALVSLETYPSVYVTLGGRDSWIGMLAASFIFFFFALYVMNGIKNTNCYDIKEIHTKAYGKIIGKIMLLLYSIMLLITAVECATVEASALHTNVFIETPVWYILLFFIVPAIYPIKKGEVAIILTTIVTVVMVYITGVIILILGIKYNHYNYLKPILSQGIVPGLMKCSLELLGLFGSLFIILPYLTVIREKQKVNRYVAIALIVVILMSIASITSLLATFGPERTSNIFYPRSVQTQLFYYGGYLEFSELFIILQIVASWFIKYILCLYAFILIYKNYFNNRKFMIYILSLFIFIASFLLSKNNVTLFKLLNYYANISLVGFIILPFITFTLLRIRGKKGGKSSSKNKV</sequence>
<feature type="transmembrane region" description="Helical" evidence="8">
    <location>
        <begin position="300"/>
        <end position="317"/>
    </location>
</feature>
<keyword evidence="3" id="KW-0813">Transport</keyword>
<organism evidence="9 10">
    <name type="scientific">Clostridium amylolyticum</name>
    <dbReference type="NCBI Taxonomy" id="1121298"/>
    <lineage>
        <taxon>Bacteria</taxon>
        <taxon>Bacillati</taxon>
        <taxon>Bacillota</taxon>
        <taxon>Clostridia</taxon>
        <taxon>Eubacteriales</taxon>
        <taxon>Clostridiaceae</taxon>
        <taxon>Clostridium</taxon>
    </lineage>
</organism>
<protein>
    <submittedName>
        <fullName evidence="9">Spore germination protein (Amino acid permease)</fullName>
    </submittedName>
</protein>
<keyword evidence="4" id="KW-0309">Germination</keyword>
<dbReference type="RefSeq" id="WP_073008662.1">
    <property type="nucleotide sequence ID" value="NZ_FQZO01000005.1"/>
</dbReference>
<dbReference type="AlphaFoldDB" id="A0A1M6JII2"/>
<dbReference type="GO" id="GO:0009847">
    <property type="term" value="P:spore germination"/>
    <property type="evidence" value="ECO:0007669"/>
    <property type="project" value="InterPro"/>
</dbReference>
<dbReference type="STRING" id="1121298.SAMN05444401_3114"/>
<feature type="transmembrane region" description="Helical" evidence="8">
    <location>
        <begin position="179"/>
        <end position="201"/>
    </location>
</feature>
<evidence type="ECO:0000313" key="10">
    <source>
        <dbReference type="Proteomes" id="UP000184080"/>
    </source>
</evidence>
<keyword evidence="10" id="KW-1185">Reference proteome</keyword>
<feature type="transmembrane region" description="Helical" evidence="8">
    <location>
        <begin position="115"/>
        <end position="130"/>
    </location>
</feature>
<evidence type="ECO:0000256" key="5">
    <source>
        <dbReference type="ARBA" id="ARBA00022692"/>
    </source>
</evidence>
<gene>
    <name evidence="9" type="ORF">SAMN05444401_3114</name>
</gene>
<dbReference type="EMBL" id="FQZO01000005">
    <property type="protein sequence ID" value="SHJ46486.1"/>
    <property type="molecule type" value="Genomic_DNA"/>
</dbReference>
<dbReference type="Pfam" id="PF03845">
    <property type="entry name" value="Spore_permease"/>
    <property type="match status" value="1"/>
</dbReference>
<evidence type="ECO:0000256" key="4">
    <source>
        <dbReference type="ARBA" id="ARBA00022544"/>
    </source>
</evidence>
<keyword evidence="6 8" id="KW-1133">Transmembrane helix</keyword>
<evidence type="ECO:0000256" key="3">
    <source>
        <dbReference type="ARBA" id="ARBA00022448"/>
    </source>
</evidence>
<feature type="transmembrane region" description="Helical" evidence="8">
    <location>
        <begin position="77"/>
        <end position="95"/>
    </location>
</feature>
<evidence type="ECO:0000313" key="9">
    <source>
        <dbReference type="EMBL" id="SHJ46486.1"/>
    </source>
</evidence>
<feature type="transmembrane region" description="Helical" evidence="8">
    <location>
        <begin position="213"/>
        <end position="236"/>
    </location>
</feature>
<evidence type="ECO:0000256" key="8">
    <source>
        <dbReference type="SAM" id="Phobius"/>
    </source>
</evidence>
<evidence type="ECO:0000256" key="7">
    <source>
        <dbReference type="ARBA" id="ARBA00023136"/>
    </source>
</evidence>
<evidence type="ECO:0000256" key="1">
    <source>
        <dbReference type="ARBA" id="ARBA00004141"/>
    </source>
</evidence>
<dbReference type="GO" id="GO:0016020">
    <property type="term" value="C:membrane"/>
    <property type="evidence" value="ECO:0007669"/>
    <property type="project" value="UniProtKB-SubCell"/>
</dbReference>
<feature type="transmembrane region" description="Helical" evidence="8">
    <location>
        <begin position="37"/>
        <end position="56"/>
    </location>
</feature>
<feature type="transmembrane region" description="Helical" evidence="8">
    <location>
        <begin position="137"/>
        <end position="159"/>
    </location>
</feature>